<gene>
    <name evidence="1" type="ORF">C4K68_19370</name>
</gene>
<accession>A0A2S5KM97</accession>
<dbReference type="EMBL" id="PRLP01000078">
    <property type="protein sequence ID" value="PPC75659.1"/>
    <property type="molecule type" value="Genomic_DNA"/>
</dbReference>
<reference evidence="1 2" key="1">
    <citation type="submission" date="2018-02" db="EMBL/GenBank/DDBJ databases">
        <title>novel marine gammaproteobacteria from coastal saline agro ecosystem.</title>
        <authorList>
            <person name="Krishnan R."/>
            <person name="Ramesh Kumar N."/>
        </authorList>
    </citation>
    <scope>NUCLEOTIDE SEQUENCE [LARGE SCALE GENOMIC DNA]</scope>
    <source>
        <strain evidence="1 2">228</strain>
    </source>
</reference>
<feature type="non-terminal residue" evidence="1">
    <location>
        <position position="144"/>
    </location>
</feature>
<dbReference type="Proteomes" id="UP000238196">
    <property type="component" value="Unassembled WGS sequence"/>
</dbReference>
<feature type="non-terminal residue" evidence="1">
    <location>
        <position position="1"/>
    </location>
</feature>
<dbReference type="AlphaFoldDB" id="A0A2S5KM97"/>
<protein>
    <submittedName>
        <fullName evidence="1">Uncharacterized protein</fullName>
    </submittedName>
</protein>
<evidence type="ECO:0000313" key="2">
    <source>
        <dbReference type="Proteomes" id="UP000238196"/>
    </source>
</evidence>
<evidence type="ECO:0000313" key="1">
    <source>
        <dbReference type="EMBL" id="PPC75659.1"/>
    </source>
</evidence>
<organism evidence="1 2">
    <name type="scientific">Proteobacteria bacterium 228</name>
    <dbReference type="NCBI Taxonomy" id="2083153"/>
    <lineage>
        <taxon>Bacteria</taxon>
        <taxon>Pseudomonadati</taxon>
        <taxon>Pseudomonadota</taxon>
    </lineage>
</organism>
<proteinExistence type="predicted"/>
<comment type="caution">
    <text evidence="1">The sequence shown here is derived from an EMBL/GenBank/DDBJ whole genome shotgun (WGS) entry which is preliminary data.</text>
</comment>
<name>A0A2S5KM97_9PROT</name>
<sequence>PWLIKHTRPQYELNRRTGMVTVWHRFRRKVKACIPFSEWGCVVEFNKFHLAVNTTYKTVLVCTGPKKYRIDLVKLNDTDPKSLGEAERLWSFVQQYMDISKPLPDVPLWEFFRQLDPTTRAFDARRQRKRRLWRDMKQGTFMLA</sequence>